<dbReference type="Gene3D" id="2.120.10.30">
    <property type="entry name" value="TolB, C-terminal domain"/>
    <property type="match status" value="3"/>
</dbReference>
<dbReference type="SUPFAM" id="SSF101898">
    <property type="entry name" value="NHL repeat"/>
    <property type="match status" value="1"/>
</dbReference>
<dbReference type="PANTHER" id="PTHR46388:SF2">
    <property type="entry name" value="NHL REPEAT-CONTAINING PROTEIN 2"/>
    <property type="match status" value="1"/>
</dbReference>
<organism evidence="5 6">
    <name type="scientific">Blastopirellula retiformator</name>
    <dbReference type="NCBI Taxonomy" id="2527970"/>
    <lineage>
        <taxon>Bacteria</taxon>
        <taxon>Pseudomonadati</taxon>
        <taxon>Planctomycetota</taxon>
        <taxon>Planctomycetia</taxon>
        <taxon>Pirellulales</taxon>
        <taxon>Pirellulaceae</taxon>
        <taxon>Blastopirellula</taxon>
    </lineage>
</organism>
<evidence type="ECO:0000256" key="1">
    <source>
        <dbReference type="ARBA" id="ARBA00022737"/>
    </source>
</evidence>
<name>A0A5C5V136_9BACT</name>
<feature type="repeat" description="NHL" evidence="2">
    <location>
        <begin position="331"/>
        <end position="362"/>
    </location>
</feature>
<evidence type="ECO:0000256" key="2">
    <source>
        <dbReference type="PROSITE-ProRule" id="PRU00504"/>
    </source>
</evidence>
<dbReference type="PROSITE" id="PS51125">
    <property type="entry name" value="NHL"/>
    <property type="match status" value="1"/>
</dbReference>
<evidence type="ECO:0000313" key="5">
    <source>
        <dbReference type="EMBL" id="TWT32101.1"/>
    </source>
</evidence>
<dbReference type="InterPro" id="IPR011042">
    <property type="entry name" value="6-blade_b-propeller_TolB-like"/>
</dbReference>
<protein>
    <submittedName>
        <fullName evidence="5">Virginiamycin B lyase</fullName>
    </submittedName>
</protein>
<dbReference type="PANTHER" id="PTHR46388">
    <property type="entry name" value="NHL REPEAT-CONTAINING PROTEIN 2"/>
    <property type="match status" value="1"/>
</dbReference>
<reference evidence="5 6" key="1">
    <citation type="submission" date="2019-02" db="EMBL/GenBank/DDBJ databases">
        <title>Deep-cultivation of Planctomycetes and their phenomic and genomic characterization uncovers novel biology.</title>
        <authorList>
            <person name="Wiegand S."/>
            <person name="Jogler M."/>
            <person name="Boedeker C."/>
            <person name="Pinto D."/>
            <person name="Vollmers J."/>
            <person name="Rivas-Marin E."/>
            <person name="Kohn T."/>
            <person name="Peeters S.H."/>
            <person name="Heuer A."/>
            <person name="Rast P."/>
            <person name="Oberbeckmann S."/>
            <person name="Bunk B."/>
            <person name="Jeske O."/>
            <person name="Meyerdierks A."/>
            <person name="Storesund J.E."/>
            <person name="Kallscheuer N."/>
            <person name="Luecker S."/>
            <person name="Lage O.M."/>
            <person name="Pohl T."/>
            <person name="Merkel B.J."/>
            <person name="Hornburger P."/>
            <person name="Mueller R.-W."/>
            <person name="Bruemmer F."/>
            <person name="Labrenz M."/>
            <person name="Spormann A.M."/>
            <person name="Op Den Camp H."/>
            <person name="Overmann J."/>
            <person name="Amann R."/>
            <person name="Jetten M.S.M."/>
            <person name="Mascher T."/>
            <person name="Medema M.H."/>
            <person name="Devos D.P."/>
            <person name="Kaster A.-K."/>
            <person name="Ovreas L."/>
            <person name="Rohde M."/>
            <person name="Galperin M.Y."/>
            <person name="Jogler C."/>
        </authorList>
    </citation>
    <scope>NUCLEOTIDE SEQUENCE [LARGE SCALE GENOMIC DNA]</scope>
    <source>
        <strain evidence="5 6">Enr8</strain>
    </source>
</reference>
<feature type="signal peptide" evidence="4">
    <location>
        <begin position="1"/>
        <end position="18"/>
    </location>
</feature>
<dbReference type="Pfam" id="PF01436">
    <property type="entry name" value="NHL"/>
    <property type="match status" value="3"/>
</dbReference>
<dbReference type="InterPro" id="IPR001258">
    <property type="entry name" value="NHL_repeat"/>
</dbReference>
<keyword evidence="6" id="KW-1185">Reference proteome</keyword>
<dbReference type="EMBL" id="SJPF01000004">
    <property type="protein sequence ID" value="TWT32101.1"/>
    <property type="molecule type" value="Genomic_DNA"/>
</dbReference>
<evidence type="ECO:0000313" key="6">
    <source>
        <dbReference type="Proteomes" id="UP000318878"/>
    </source>
</evidence>
<dbReference type="OrthoDB" id="9799230at2"/>
<dbReference type="RefSeq" id="WP_146434793.1">
    <property type="nucleotide sequence ID" value="NZ_SJPF01000004.1"/>
</dbReference>
<feature type="region of interest" description="Disordered" evidence="3">
    <location>
        <begin position="308"/>
        <end position="329"/>
    </location>
</feature>
<keyword evidence="1" id="KW-0677">Repeat</keyword>
<dbReference type="Proteomes" id="UP000318878">
    <property type="component" value="Unassembled WGS sequence"/>
</dbReference>
<dbReference type="AlphaFoldDB" id="A0A5C5V136"/>
<evidence type="ECO:0000256" key="4">
    <source>
        <dbReference type="SAM" id="SignalP"/>
    </source>
</evidence>
<keyword evidence="4" id="KW-0732">Signal</keyword>
<comment type="caution">
    <text evidence="5">The sequence shown here is derived from an EMBL/GenBank/DDBJ whole genome shotgun (WGS) entry which is preliminary data.</text>
</comment>
<gene>
    <name evidence="5" type="primary">vgb_2</name>
    <name evidence="5" type="ORF">Enr8_40270</name>
</gene>
<proteinExistence type="predicted"/>
<keyword evidence="5" id="KW-0456">Lyase</keyword>
<sequence length="363" mass="38139" precursor="true">MRHLAFLACLLVAGPLLAQSPKIVTIAGTGQPKPNGVGAALETNVGQPFGVEVGPDGALYIAEVENHRVLRLDPNSKQISVVAGTGEPGISGDGGPATEAKLIEPYELRFDAADNLYIVDMQGHNIRRVDSKSKKIETLAGTGKAGFSGDGGPATQAQFNRPHSIVVDPVGENLYVADIQNHRIRHVDLRTGVINTLAGNGKRELPSEGLLDGSKPLIGPRALYLDGDTLWIALREGHSVWRLDLPTKQLTHVAGEGKSGFAGDGGPAKKARFNGPKGIALGPDNDLFVVDTENQTIRRIDLQKNTVSTVAGQGPKARGGAGDGGAATEAELDRPHGVCVGADGTVYIGDTNNHRVRIVEPKK</sequence>
<dbReference type="GO" id="GO:0016829">
    <property type="term" value="F:lyase activity"/>
    <property type="evidence" value="ECO:0007669"/>
    <property type="project" value="UniProtKB-KW"/>
</dbReference>
<evidence type="ECO:0000256" key="3">
    <source>
        <dbReference type="SAM" id="MobiDB-lite"/>
    </source>
</evidence>
<feature type="chain" id="PRO_5022892844" evidence="4">
    <location>
        <begin position="19"/>
        <end position="363"/>
    </location>
</feature>
<accession>A0A5C5V136</accession>